<dbReference type="InterPro" id="IPR011333">
    <property type="entry name" value="SKP1/BTB/POZ_sf"/>
</dbReference>
<gene>
    <name evidence="2" type="ORF">ASPCADRAFT_135080</name>
</gene>
<accession>A0A1R3R828</accession>
<dbReference type="Proteomes" id="UP000188318">
    <property type="component" value="Unassembled WGS sequence"/>
</dbReference>
<protein>
    <recommendedName>
        <fullName evidence="1">BTB domain-containing protein</fullName>
    </recommendedName>
</protein>
<name>A0A1R3R828_ASPC5</name>
<dbReference type="EMBL" id="KV907516">
    <property type="protein sequence ID" value="OOF90629.1"/>
    <property type="molecule type" value="Genomic_DNA"/>
</dbReference>
<reference evidence="3" key="1">
    <citation type="journal article" date="2017" name="Genome Biol.">
        <title>Comparative genomics reveals high biological diversity and specific adaptations in the industrially and medically important fungal genus Aspergillus.</title>
        <authorList>
            <person name="de Vries R.P."/>
            <person name="Riley R."/>
            <person name="Wiebenga A."/>
            <person name="Aguilar-Osorio G."/>
            <person name="Amillis S."/>
            <person name="Uchima C.A."/>
            <person name="Anderluh G."/>
            <person name="Asadollahi M."/>
            <person name="Askin M."/>
            <person name="Barry K."/>
            <person name="Battaglia E."/>
            <person name="Bayram O."/>
            <person name="Benocci T."/>
            <person name="Braus-Stromeyer S.A."/>
            <person name="Caldana C."/>
            <person name="Canovas D."/>
            <person name="Cerqueira G.C."/>
            <person name="Chen F."/>
            <person name="Chen W."/>
            <person name="Choi C."/>
            <person name="Clum A."/>
            <person name="Dos Santos R.A."/>
            <person name="Damasio A.R."/>
            <person name="Diallinas G."/>
            <person name="Emri T."/>
            <person name="Fekete E."/>
            <person name="Flipphi M."/>
            <person name="Freyberg S."/>
            <person name="Gallo A."/>
            <person name="Gournas C."/>
            <person name="Habgood R."/>
            <person name="Hainaut M."/>
            <person name="Harispe M.L."/>
            <person name="Henrissat B."/>
            <person name="Hilden K.S."/>
            <person name="Hope R."/>
            <person name="Hossain A."/>
            <person name="Karabika E."/>
            <person name="Karaffa L."/>
            <person name="Karanyi Z."/>
            <person name="Krasevec N."/>
            <person name="Kuo A."/>
            <person name="Kusch H."/>
            <person name="LaButti K."/>
            <person name="Lagendijk E.L."/>
            <person name="Lapidus A."/>
            <person name="Levasseur A."/>
            <person name="Lindquist E."/>
            <person name="Lipzen A."/>
            <person name="Logrieco A.F."/>
            <person name="MacCabe A."/>
            <person name="Maekelae M.R."/>
            <person name="Malavazi I."/>
            <person name="Melin P."/>
            <person name="Meyer V."/>
            <person name="Mielnichuk N."/>
            <person name="Miskei M."/>
            <person name="Molnar A.P."/>
            <person name="Mule G."/>
            <person name="Ngan C.Y."/>
            <person name="Orejas M."/>
            <person name="Orosz E."/>
            <person name="Ouedraogo J.P."/>
            <person name="Overkamp K.M."/>
            <person name="Park H.-S."/>
            <person name="Perrone G."/>
            <person name="Piumi F."/>
            <person name="Punt P.J."/>
            <person name="Ram A.F."/>
            <person name="Ramon A."/>
            <person name="Rauscher S."/>
            <person name="Record E."/>
            <person name="Riano-Pachon D.M."/>
            <person name="Robert V."/>
            <person name="Roehrig J."/>
            <person name="Ruller R."/>
            <person name="Salamov A."/>
            <person name="Salih N.S."/>
            <person name="Samson R.A."/>
            <person name="Sandor E."/>
            <person name="Sanguinetti M."/>
            <person name="Schuetze T."/>
            <person name="Sepcic K."/>
            <person name="Shelest E."/>
            <person name="Sherlock G."/>
            <person name="Sophianopoulou V."/>
            <person name="Squina F.M."/>
            <person name="Sun H."/>
            <person name="Susca A."/>
            <person name="Todd R.B."/>
            <person name="Tsang A."/>
            <person name="Unkles S.E."/>
            <person name="van de Wiele N."/>
            <person name="van Rossen-Uffink D."/>
            <person name="Oliveira J.V."/>
            <person name="Vesth T.C."/>
            <person name="Visser J."/>
            <person name="Yu J.-H."/>
            <person name="Zhou M."/>
            <person name="Andersen M.R."/>
            <person name="Archer D.B."/>
            <person name="Baker S.E."/>
            <person name="Benoit I."/>
            <person name="Brakhage A.A."/>
            <person name="Braus G.H."/>
            <person name="Fischer R."/>
            <person name="Frisvad J.C."/>
            <person name="Goldman G.H."/>
            <person name="Houbraken J."/>
            <person name="Oakley B."/>
            <person name="Pocsi I."/>
            <person name="Scazzocchio C."/>
            <person name="Seiboth B."/>
            <person name="vanKuyk P.A."/>
            <person name="Wortman J."/>
            <person name="Dyer P.S."/>
            <person name="Grigoriev I.V."/>
        </authorList>
    </citation>
    <scope>NUCLEOTIDE SEQUENCE [LARGE SCALE GENOMIC DNA]</scope>
    <source>
        <strain evidence="3">ITEM 5010</strain>
    </source>
</reference>
<feature type="domain" description="BTB" evidence="1">
    <location>
        <begin position="50"/>
        <end position="116"/>
    </location>
</feature>
<dbReference type="OrthoDB" id="6359816at2759"/>
<dbReference type="STRING" id="602072.A0A1R3R828"/>
<dbReference type="InterPro" id="IPR000210">
    <property type="entry name" value="BTB/POZ_dom"/>
</dbReference>
<dbReference type="PANTHER" id="PTHR47843:SF5">
    <property type="entry name" value="BTB_POZ DOMAIN PROTEIN"/>
    <property type="match status" value="1"/>
</dbReference>
<dbReference type="AlphaFoldDB" id="A0A1R3R828"/>
<dbReference type="CDD" id="cd18186">
    <property type="entry name" value="BTB_POZ_ZBTB_KLHL-like"/>
    <property type="match status" value="1"/>
</dbReference>
<sequence>MPMKRLGHKTSSWTAYEVLEKPLSNKIETPIPLQELMNALANMRLNPKYSDFTILCGEESFPAHKCIVCAQSGFFSGAMEGDFIEATTNTVEIQEDPTLVKQAIEYLYTLDYQVISHNATEQSHEHGNGLSLTSSSCHVPDGEVVTSTIQETRGTSGQSPDTTDAGDTTPILDPLSFHILMYSLADRLLVTGLKALAQKKVEYEMAQRLDAASFPQAVLEIYNSTPKSDRGLRDLAVDITLRNLSLLRQKDEATDAIFQDTLLDSVPQFSRDLLIAMMKKSVTA</sequence>
<keyword evidence="3" id="KW-1185">Reference proteome</keyword>
<dbReference type="VEuPathDB" id="FungiDB:ASPCADRAFT_135080"/>
<evidence type="ECO:0000259" key="1">
    <source>
        <dbReference type="PROSITE" id="PS50097"/>
    </source>
</evidence>
<evidence type="ECO:0000313" key="3">
    <source>
        <dbReference type="Proteomes" id="UP000188318"/>
    </source>
</evidence>
<organism evidence="2 3">
    <name type="scientific">Aspergillus carbonarius (strain ITEM 5010)</name>
    <dbReference type="NCBI Taxonomy" id="602072"/>
    <lineage>
        <taxon>Eukaryota</taxon>
        <taxon>Fungi</taxon>
        <taxon>Dikarya</taxon>
        <taxon>Ascomycota</taxon>
        <taxon>Pezizomycotina</taxon>
        <taxon>Eurotiomycetes</taxon>
        <taxon>Eurotiomycetidae</taxon>
        <taxon>Eurotiales</taxon>
        <taxon>Aspergillaceae</taxon>
        <taxon>Aspergillus</taxon>
        <taxon>Aspergillus subgen. Circumdati</taxon>
    </lineage>
</organism>
<dbReference type="Gene3D" id="3.30.710.10">
    <property type="entry name" value="Potassium Channel Kv1.1, Chain A"/>
    <property type="match status" value="1"/>
</dbReference>
<proteinExistence type="predicted"/>
<dbReference type="PANTHER" id="PTHR47843">
    <property type="entry name" value="BTB DOMAIN-CONTAINING PROTEIN-RELATED"/>
    <property type="match status" value="1"/>
</dbReference>
<dbReference type="PROSITE" id="PS50097">
    <property type="entry name" value="BTB"/>
    <property type="match status" value="1"/>
</dbReference>
<dbReference type="SUPFAM" id="SSF54695">
    <property type="entry name" value="POZ domain"/>
    <property type="match status" value="1"/>
</dbReference>
<dbReference type="SMART" id="SM00225">
    <property type="entry name" value="BTB"/>
    <property type="match status" value="1"/>
</dbReference>
<dbReference type="OMA" id="VEITLYH"/>
<dbReference type="Pfam" id="PF00651">
    <property type="entry name" value="BTB"/>
    <property type="match status" value="1"/>
</dbReference>
<evidence type="ECO:0000313" key="2">
    <source>
        <dbReference type="EMBL" id="OOF90629.1"/>
    </source>
</evidence>